<organism evidence="2 3">
    <name type="scientific">Prorocentrum cordatum</name>
    <dbReference type="NCBI Taxonomy" id="2364126"/>
    <lineage>
        <taxon>Eukaryota</taxon>
        <taxon>Sar</taxon>
        <taxon>Alveolata</taxon>
        <taxon>Dinophyceae</taxon>
        <taxon>Prorocentrales</taxon>
        <taxon>Prorocentraceae</taxon>
        <taxon>Prorocentrum</taxon>
    </lineage>
</organism>
<proteinExistence type="predicted"/>
<dbReference type="EMBL" id="CAUYUJ010014446">
    <property type="protein sequence ID" value="CAK0841316.1"/>
    <property type="molecule type" value="Genomic_DNA"/>
</dbReference>
<evidence type="ECO:0000256" key="1">
    <source>
        <dbReference type="SAM" id="MobiDB-lite"/>
    </source>
</evidence>
<feature type="compositionally biased region" description="Basic residues" evidence="1">
    <location>
        <begin position="85"/>
        <end position="94"/>
    </location>
</feature>
<protein>
    <submittedName>
        <fullName evidence="2">Uncharacterized protein</fullName>
    </submittedName>
</protein>
<evidence type="ECO:0000313" key="3">
    <source>
        <dbReference type="Proteomes" id="UP001189429"/>
    </source>
</evidence>
<evidence type="ECO:0000313" key="2">
    <source>
        <dbReference type="EMBL" id="CAK0841316.1"/>
    </source>
</evidence>
<reference evidence="2" key="1">
    <citation type="submission" date="2023-10" db="EMBL/GenBank/DDBJ databases">
        <authorList>
            <person name="Chen Y."/>
            <person name="Shah S."/>
            <person name="Dougan E. K."/>
            <person name="Thang M."/>
            <person name="Chan C."/>
        </authorList>
    </citation>
    <scope>NUCLEOTIDE SEQUENCE [LARGE SCALE GENOMIC DNA]</scope>
</reference>
<feature type="compositionally biased region" description="Polar residues" evidence="1">
    <location>
        <begin position="15"/>
        <end position="29"/>
    </location>
</feature>
<feature type="compositionally biased region" description="Low complexity" evidence="1">
    <location>
        <begin position="73"/>
        <end position="82"/>
    </location>
</feature>
<name>A0ABN9T8J0_9DINO</name>
<comment type="caution">
    <text evidence="2">The sequence shown here is derived from an EMBL/GenBank/DDBJ whole genome shotgun (WGS) entry which is preliminary data.</text>
</comment>
<feature type="region of interest" description="Disordered" evidence="1">
    <location>
        <begin position="315"/>
        <end position="349"/>
    </location>
</feature>
<sequence>MLASASARMLRSRTRVASSSRPQSFTTSPKGRLFTSRWAGGTARSTSAPPLPSGLAAGLRDHEGLQAPPAGLPAHAPRGGLPRPAPRRARRPARRAAAPAQPGAVVPRRRQGHNPYDFYARAQRMSMLLSDGVSRGRAEPRVVEVKAEMQSALDLLRSLRSSGVLAAEDRAAYALQTLAILVYEAPAYAVPDLRAAGMFASAAELYSEARRLVPGSTQNLMRLAGAYSEFNKTASVVIRGLIAKLDPHDDTTHVNLLTQLMLSGASEGKLEQELDAVESALSTDPEVCPLRLSRVLQKATPPAGHALHTLVRKRKDRATRTTGMHRYRPGQSWAQGPCRSSRVRPPFQC</sequence>
<keyword evidence="3" id="KW-1185">Reference proteome</keyword>
<accession>A0ABN9T8J0</accession>
<gene>
    <name evidence="2" type="ORF">PCOR1329_LOCUS36556</name>
</gene>
<feature type="region of interest" description="Disordered" evidence="1">
    <location>
        <begin position="1"/>
        <end position="111"/>
    </location>
</feature>
<feature type="compositionally biased region" description="Low complexity" evidence="1">
    <location>
        <begin position="95"/>
        <end position="106"/>
    </location>
</feature>
<dbReference type="Proteomes" id="UP001189429">
    <property type="component" value="Unassembled WGS sequence"/>
</dbReference>
<feature type="compositionally biased region" description="Basic residues" evidence="1">
    <location>
        <begin position="315"/>
        <end position="328"/>
    </location>
</feature>